<feature type="compositionally biased region" description="Low complexity" evidence="1">
    <location>
        <begin position="146"/>
        <end position="160"/>
    </location>
</feature>
<dbReference type="InterPro" id="IPR007407">
    <property type="entry name" value="DUF459"/>
</dbReference>
<evidence type="ECO:0000313" key="2">
    <source>
        <dbReference type="EMBL" id="GEP00923.1"/>
    </source>
</evidence>
<dbReference type="Proteomes" id="UP000321258">
    <property type="component" value="Unassembled WGS sequence"/>
</dbReference>
<proteinExistence type="predicted"/>
<keyword evidence="3" id="KW-1185">Reference proteome</keyword>
<feature type="region of interest" description="Disordered" evidence="1">
    <location>
        <begin position="464"/>
        <end position="486"/>
    </location>
</feature>
<dbReference type="InterPro" id="IPR036514">
    <property type="entry name" value="SGNH_hydro_sf"/>
</dbReference>
<protein>
    <recommendedName>
        <fullName evidence="4">SGNH hydrolase-type esterase domain-containing protein</fullName>
    </recommendedName>
</protein>
<evidence type="ECO:0000313" key="3">
    <source>
        <dbReference type="Proteomes" id="UP000321258"/>
    </source>
</evidence>
<evidence type="ECO:0008006" key="4">
    <source>
        <dbReference type="Google" id="ProtNLM"/>
    </source>
</evidence>
<dbReference type="Pfam" id="PF04311">
    <property type="entry name" value="DUF459"/>
    <property type="match status" value="1"/>
</dbReference>
<dbReference type="AlphaFoldDB" id="A0A512IT98"/>
<accession>A0A512IT98</accession>
<feature type="region of interest" description="Disordered" evidence="1">
    <location>
        <begin position="65"/>
        <end position="160"/>
    </location>
</feature>
<name>A0A512IT98_9HYPH</name>
<comment type="caution">
    <text evidence="2">The sequence shown here is derived from an EMBL/GenBank/DDBJ whole genome shotgun (WGS) entry which is preliminary data.</text>
</comment>
<feature type="compositionally biased region" description="Basic and acidic residues" evidence="1">
    <location>
        <begin position="477"/>
        <end position="486"/>
    </location>
</feature>
<dbReference type="GO" id="GO:0016788">
    <property type="term" value="F:hydrolase activity, acting on ester bonds"/>
    <property type="evidence" value="ECO:0007669"/>
    <property type="project" value="UniProtKB-ARBA"/>
</dbReference>
<sequence>MRIWVIIPMNAGAIQGSKRWSPFGDADPGSRMAFAPKHLLTLVLLAAAAFLSPVQEVRAQWGDSYDAPRDPYYAPRRRASREDRRYAPPQQEAPRQFYWPWEDRPQPQVQPNREVQPRTSSRPARPRPPSVGSSGHETPAARKRTPSAAPSIAKPLAPAPAKTAPTVQVAVFGDSLASYLAKGLDDAFRDKPDVAVVDRSRGDSGIVRKDVVDWAKAAEDYLNANPKVAYGLFMVGVNDRQAIREGSESFEPLTDKWREIYAARIDAVAKVFTDHKIPLIWVNVPPVRLELLTKDLATINDIARERIQKAGQTYVDIWPGFVDDRNRYTATGPDLDGQRATLRTADGIHFTNPGARKVAHFADIELKRMIGANGTLPAEQPAVATIPSGTPAETGPSLDDSSAIDRKITAMLPSLPEPPGIPSLPVKPASGPVVPLGRAEVSPGGTLISGRPREGDAYGTVERTMQRGAAPMPQPGRADDFKWPPG</sequence>
<reference evidence="2 3" key="1">
    <citation type="submission" date="2019-07" db="EMBL/GenBank/DDBJ databases">
        <title>Whole genome shotgun sequence of Methylobacterium haplocladii NBRC 107714.</title>
        <authorList>
            <person name="Hosoyama A."/>
            <person name="Uohara A."/>
            <person name="Ohji S."/>
            <person name="Ichikawa N."/>
        </authorList>
    </citation>
    <scope>NUCLEOTIDE SEQUENCE [LARGE SCALE GENOMIC DNA]</scope>
    <source>
        <strain evidence="2 3">NBRC 107714</strain>
    </source>
</reference>
<gene>
    <name evidence="2" type="ORF">MHA02_33100</name>
</gene>
<dbReference type="SUPFAM" id="SSF52266">
    <property type="entry name" value="SGNH hydrolase"/>
    <property type="match status" value="1"/>
</dbReference>
<dbReference type="CDD" id="cd01829">
    <property type="entry name" value="SGNH_hydrolase_peri2"/>
    <property type="match status" value="1"/>
</dbReference>
<dbReference type="EMBL" id="BJZT01000036">
    <property type="protein sequence ID" value="GEP00923.1"/>
    <property type="molecule type" value="Genomic_DNA"/>
</dbReference>
<dbReference type="Gene3D" id="3.40.50.1110">
    <property type="entry name" value="SGNH hydrolase"/>
    <property type="match status" value="1"/>
</dbReference>
<evidence type="ECO:0000256" key="1">
    <source>
        <dbReference type="SAM" id="MobiDB-lite"/>
    </source>
</evidence>
<organism evidence="2 3">
    <name type="scientific">Methylobacterium haplocladii</name>
    <dbReference type="NCBI Taxonomy" id="1176176"/>
    <lineage>
        <taxon>Bacteria</taxon>
        <taxon>Pseudomonadati</taxon>
        <taxon>Pseudomonadota</taxon>
        <taxon>Alphaproteobacteria</taxon>
        <taxon>Hyphomicrobiales</taxon>
        <taxon>Methylobacteriaceae</taxon>
        <taxon>Methylobacterium</taxon>
    </lineage>
</organism>